<dbReference type="AlphaFoldDB" id="A0A6A6FTP6"/>
<dbReference type="EMBL" id="ML992663">
    <property type="protein sequence ID" value="KAF2216862.1"/>
    <property type="molecule type" value="Genomic_DNA"/>
</dbReference>
<gene>
    <name evidence="2" type="ORF">CERZMDRAFT_80884</name>
</gene>
<organism evidence="2 3">
    <name type="scientific">Cercospora zeae-maydis SCOH1-5</name>
    <dbReference type="NCBI Taxonomy" id="717836"/>
    <lineage>
        <taxon>Eukaryota</taxon>
        <taxon>Fungi</taxon>
        <taxon>Dikarya</taxon>
        <taxon>Ascomycota</taxon>
        <taxon>Pezizomycotina</taxon>
        <taxon>Dothideomycetes</taxon>
        <taxon>Dothideomycetidae</taxon>
        <taxon>Mycosphaerellales</taxon>
        <taxon>Mycosphaerellaceae</taxon>
        <taxon>Cercospora</taxon>
    </lineage>
</organism>
<keyword evidence="3" id="KW-1185">Reference proteome</keyword>
<accession>A0A6A6FTP6</accession>
<dbReference type="OrthoDB" id="10542541at2759"/>
<feature type="compositionally biased region" description="Low complexity" evidence="1">
    <location>
        <begin position="1"/>
        <end position="21"/>
    </location>
</feature>
<evidence type="ECO:0000313" key="3">
    <source>
        <dbReference type="Proteomes" id="UP000799539"/>
    </source>
</evidence>
<dbReference type="Proteomes" id="UP000799539">
    <property type="component" value="Unassembled WGS sequence"/>
</dbReference>
<feature type="region of interest" description="Disordered" evidence="1">
    <location>
        <begin position="1"/>
        <end position="71"/>
    </location>
</feature>
<evidence type="ECO:0000256" key="1">
    <source>
        <dbReference type="SAM" id="MobiDB-lite"/>
    </source>
</evidence>
<evidence type="ECO:0000313" key="2">
    <source>
        <dbReference type="EMBL" id="KAF2216862.1"/>
    </source>
</evidence>
<reference evidence="2" key="1">
    <citation type="journal article" date="2020" name="Stud. Mycol.">
        <title>101 Dothideomycetes genomes: a test case for predicting lifestyles and emergence of pathogens.</title>
        <authorList>
            <person name="Haridas S."/>
            <person name="Albert R."/>
            <person name="Binder M."/>
            <person name="Bloem J."/>
            <person name="Labutti K."/>
            <person name="Salamov A."/>
            <person name="Andreopoulos B."/>
            <person name="Baker S."/>
            <person name="Barry K."/>
            <person name="Bills G."/>
            <person name="Bluhm B."/>
            <person name="Cannon C."/>
            <person name="Castanera R."/>
            <person name="Culley D."/>
            <person name="Daum C."/>
            <person name="Ezra D."/>
            <person name="Gonzalez J."/>
            <person name="Henrissat B."/>
            <person name="Kuo A."/>
            <person name="Liang C."/>
            <person name="Lipzen A."/>
            <person name="Lutzoni F."/>
            <person name="Magnuson J."/>
            <person name="Mondo S."/>
            <person name="Nolan M."/>
            <person name="Ohm R."/>
            <person name="Pangilinan J."/>
            <person name="Park H.-J."/>
            <person name="Ramirez L."/>
            <person name="Alfaro M."/>
            <person name="Sun H."/>
            <person name="Tritt A."/>
            <person name="Yoshinaga Y."/>
            <person name="Zwiers L.-H."/>
            <person name="Turgeon B."/>
            <person name="Goodwin S."/>
            <person name="Spatafora J."/>
            <person name="Crous P."/>
            <person name="Grigoriev I."/>
        </authorList>
    </citation>
    <scope>NUCLEOTIDE SEQUENCE</scope>
    <source>
        <strain evidence="2">SCOH1-5</strain>
    </source>
</reference>
<protein>
    <submittedName>
        <fullName evidence="2">Uncharacterized protein</fullName>
    </submittedName>
</protein>
<proteinExistence type="predicted"/>
<name>A0A6A6FTP6_9PEZI</name>
<sequence length="231" mass="26703">MARSPPTSTSPTSFTFGRSGSNSDKKRERDLGTLFVEAAESDGERDRKRMRSAQPCGSNTTRYKRSQGPPATVIAGTSRAAPIDLASDDDDDPWINVQFQDESFQEVRKSKLLGHVKERGKKIFEQAVKRCYNNKLELRLEDYPNTLTQRETTKGVLLQRYKEVWRPDLINTQKELTRQVKDCEDMVNKLKWDDDKFSFTECIAQNWEKRLQKSKHDLEVFDHLIKLLGDN</sequence>